<comment type="caution">
    <text evidence="1">The sequence shown here is derived from an EMBL/GenBank/DDBJ whole genome shotgun (WGS) entry which is preliminary data.</text>
</comment>
<name>A0AAU9X087_9CNID</name>
<feature type="non-terminal residue" evidence="1">
    <location>
        <position position="1"/>
    </location>
</feature>
<dbReference type="PANTHER" id="PTHR47018:SF1">
    <property type="entry name" value="TESMIN_TSO1-LIKE CXC DOMAIN-CONTAINING PROTEIN"/>
    <property type="match status" value="1"/>
</dbReference>
<accession>A0AAU9X087</accession>
<evidence type="ECO:0000313" key="2">
    <source>
        <dbReference type="Proteomes" id="UP001159428"/>
    </source>
</evidence>
<dbReference type="EMBL" id="CALNXJ010000026">
    <property type="protein sequence ID" value="CAH3132177.1"/>
    <property type="molecule type" value="Genomic_DNA"/>
</dbReference>
<dbReference type="PANTHER" id="PTHR47018">
    <property type="entry name" value="CXC DOMAIN-CONTAINING PROTEIN-RELATED"/>
    <property type="match status" value="1"/>
</dbReference>
<evidence type="ECO:0000313" key="1">
    <source>
        <dbReference type="EMBL" id="CAH3132177.1"/>
    </source>
</evidence>
<dbReference type="AlphaFoldDB" id="A0AAU9X087"/>
<dbReference type="Proteomes" id="UP001159428">
    <property type="component" value="Unassembled WGS sequence"/>
</dbReference>
<proteinExistence type="predicted"/>
<keyword evidence="2" id="KW-1185">Reference proteome</keyword>
<organism evidence="1 2">
    <name type="scientific">Pocillopora meandrina</name>
    <dbReference type="NCBI Taxonomy" id="46732"/>
    <lineage>
        <taxon>Eukaryota</taxon>
        <taxon>Metazoa</taxon>
        <taxon>Cnidaria</taxon>
        <taxon>Anthozoa</taxon>
        <taxon>Hexacorallia</taxon>
        <taxon>Scleractinia</taxon>
        <taxon>Astrocoeniina</taxon>
        <taxon>Pocilloporidae</taxon>
        <taxon>Pocillopora</taxon>
    </lineage>
</organism>
<reference evidence="1 2" key="1">
    <citation type="submission" date="2022-05" db="EMBL/GenBank/DDBJ databases">
        <authorList>
            <consortium name="Genoscope - CEA"/>
            <person name="William W."/>
        </authorList>
    </citation>
    <scope>NUCLEOTIDE SEQUENCE [LARGE SCALE GENOMIC DNA]</scope>
</reference>
<sequence length="542" mass="60463">GIREGKAYDITTLLTMYQSNLESKDVDASSYSKQHLKARLQKHYGDELIFHTPTARFKPELVYGSTIMVQDILNAWAELQSKKEERIENEIFRVVKHIKQEISEMGGICTAPLNVNDVSLECAQRLIPDSLYLLLRLMITSDITKVTEVIASKAECKNSNEERLVISTAQDIMYCCGKSRVKLPKHVSLAMCVQHLTGSKTLVTLLNRMGHCCFYDDLRAVDTSIATEVLAKAQEHGTSGVYGAGAVSALMKWKAYNRGVRAHKLLMEAFFRLLWQAFLNWCQSSGQDVVSRQQDELSQKIKEYIAAVVKKEGDSTSIRQLKAMLPHFFAMDRQNYARWLPIYLADMNSLAAAHPRVYEEYMSGGHAVSRSSHPFAQVWTDMALEQSINADSKGKGGIVGISQTPTVLNRWFLTAHERASITSALEQMYGLQSNEQGVHKEAAMKRVKRDEGDIQNLLSCFSTAHNDGSLRKATKSDLATALEDGINSPARLPVLASSVVYIVDGMALIQMHNSSGAHTFGELASRYFAIVIAYLSSELLYT</sequence>
<protein>
    <submittedName>
        <fullName evidence="1">Uncharacterized protein</fullName>
    </submittedName>
</protein>
<gene>
    <name evidence="1" type="ORF">PMEA_00014528</name>
</gene>